<gene>
    <name evidence="9" type="ORF">GX859_07640</name>
</gene>
<dbReference type="InterPro" id="IPR027417">
    <property type="entry name" value="P-loop_NTPase"/>
</dbReference>
<dbReference type="GO" id="GO:0005886">
    <property type="term" value="C:plasma membrane"/>
    <property type="evidence" value="ECO:0007669"/>
    <property type="project" value="UniProtKB-SubCell"/>
</dbReference>
<evidence type="ECO:0000259" key="8">
    <source>
        <dbReference type="SMART" id="SM00382"/>
    </source>
</evidence>
<comment type="caution">
    <text evidence="9">The sequence shown here is derived from an EMBL/GenBank/DDBJ whole genome shotgun (WGS) entry which is preliminary data.</text>
</comment>
<evidence type="ECO:0000256" key="5">
    <source>
        <dbReference type="ARBA" id="ARBA00023004"/>
    </source>
</evidence>
<evidence type="ECO:0000256" key="4">
    <source>
        <dbReference type="ARBA" id="ARBA00022496"/>
    </source>
</evidence>
<dbReference type="Gene3D" id="3.40.50.300">
    <property type="entry name" value="P-loop containing nucleotide triphosphate hydrolases"/>
    <property type="match status" value="2"/>
</dbReference>
<evidence type="ECO:0000256" key="2">
    <source>
        <dbReference type="ARBA" id="ARBA00022448"/>
    </source>
</evidence>
<dbReference type="GO" id="GO:0005524">
    <property type="term" value="F:ATP binding"/>
    <property type="evidence" value="ECO:0007669"/>
    <property type="project" value="InterPro"/>
</dbReference>
<evidence type="ECO:0000256" key="1">
    <source>
        <dbReference type="ARBA" id="ARBA00004202"/>
    </source>
</evidence>
<evidence type="ECO:0000256" key="6">
    <source>
        <dbReference type="ARBA" id="ARBA00023065"/>
    </source>
</evidence>
<evidence type="ECO:0000313" key="10">
    <source>
        <dbReference type="Proteomes" id="UP000557899"/>
    </source>
</evidence>
<name>A0A7X6PNV4_9CORY</name>
<evidence type="ECO:0000256" key="3">
    <source>
        <dbReference type="ARBA" id="ARBA00022475"/>
    </source>
</evidence>
<keyword evidence="3" id="KW-1003">Cell membrane</keyword>
<dbReference type="EMBL" id="JAAZHI010000154">
    <property type="protein sequence ID" value="NLA56154.1"/>
    <property type="molecule type" value="Genomic_DNA"/>
</dbReference>
<dbReference type="InterPro" id="IPR003593">
    <property type="entry name" value="AAA+_ATPase"/>
</dbReference>
<keyword evidence="5" id="KW-0408">Iron</keyword>
<dbReference type="InterPro" id="IPR003959">
    <property type="entry name" value="ATPase_AAA_core"/>
</dbReference>
<accession>A0A7X6PNV4</accession>
<dbReference type="Pfam" id="PF13476">
    <property type="entry name" value="AAA_23"/>
    <property type="match status" value="1"/>
</dbReference>
<evidence type="ECO:0000313" key="9">
    <source>
        <dbReference type="EMBL" id="NLA56154.1"/>
    </source>
</evidence>
<comment type="subcellular location">
    <subcellularLocation>
        <location evidence="1">Cell membrane</location>
        <topology evidence="1">Peripheral membrane protein</topology>
    </subcellularLocation>
</comment>
<dbReference type="InterPro" id="IPR038729">
    <property type="entry name" value="Rad50/SbcC_AAA"/>
</dbReference>
<evidence type="ECO:0000256" key="7">
    <source>
        <dbReference type="ARBA" id="ARBA00023136"/>
    </source>
</evidence>
<keyword evidence="4" id="KW-0410">Iron transport</keyword>
<proteinExistence type="predicted"/>
<dbReference type="GO" id="GO:0016887">
    <property type="term" value="F:ATP hydrolysis activity"/>
    <property type="evidence" value="ECO:0007669"/>
    <property type="project" value="InterPro"/>
</dbReference>
<reference evidence="9 10" key="1">
    <citation type="journal article" date="2020" name="Biotechnol. Biofuels">
        <title>New insights from the biogas microbiome by comprehensive genome-resolved metagenomics of nearly 1600 species originating from multiple anaerobic digesters.</title>
        <authorList>
            <person name="Campanaro S."/>
            <person name="Treu L."/>
            <person name="Rodriguez-R L.M."/>
            <person name="Kovalovszki A."/>
            <person name="Ziels R.M."/>
            <person name="Maus I."/>
            <person name="Zhu X."/>
            <person name="Kougias P.G."/>
            <person name="Basile A."/>
            <person name="Luo G."/>
            <person name="Schluter A."/>
            <person name="Konstantinidis K.T."/>
            <person name="Angelidaki I."/>
        </authorList>
    </citation>
    <scope>NUCLEOTIDE SEQUENCE [LARGE SCALE GENOMIC DNA]</scope>
    <source>
        <strain evidence="9">AS15tlH2ME_198</strain>
    </source>
</reference>
<dbReference type="PANTHER" id="PTHR42771:SF2">
    <property type="entry name" value="IRON(3+)-HYDROXAMATE IMPORT ATP-BINDING PROTEIN FHUC"/>
    <property type="match status" value="1"/>
</dbReference>
<dbReference type="Pfam" id="PF13304">
    <property type="entry name" value="AAA_21"/>
    <property type="match status" value="1"/>
</dbReference>
<feature type="domain" description="AAA+ ATPase" evidence="8">
    <location>
        <begin position="39"/>
        <end position="201"/>
    </location>
</feature>
<sequence length="242" mass="26482">MSGLFVHSYLPVPRARVPSWVAQVPAFRALQHRGRIPLRQQITCLTGENGVGKSTLLEGIAVSCGFNSAGGAFTSQVRERENPLRGVAAVARGNRAMEGYFLRAESHFSVAGRYNRDHAGVDLHRLSHGESVLHIVQESFHAQGLYLLDEPESGLSLIRQMTLLAELHQVAAAGAQIILVTHSPVLLALPGARILEFTTEGDMLELELEQTTSHRALRDFLADTRGIADYMVEVTRACLLKP</sequence>
<dbReference type="PANTHER" id="PTHR42771">
    <property type="entry name" value="IRON(3+)-HYDROXAMATE IMPORT ATP-BINDING PROTEIN FHUC"/>
    <property type="match status" value="1"/>
</dbReference>
<keyword evidence="6" id="KW-0406">Ion transport</keyword>
<dbReference type="CDD" id="cd00267">
    <property type="entry name" value="ABC_ATPase"/>
    <property type="match status" value="1"/>
</dbReference>
<dbReference type="GO" id="GO:0006826">
    <property type="term" value="P:iron ion transport"/>
    <property type="evidence" value="ECO:0007669"/>
    <property type="project" value="UniProtKB-KW"/>
</dbReference>
<dbReference type="GO" id="GO:0006302">
    <property type="term" value="P:double-strand break repair"/>
    <property type="evidence" value="ECO:0007669"/>
    <property type="project" value="InterPro"/>
</dbReference>
<keyword evidence="2" id="KW-0813">Transport</keyword>
<dbReference type="AlphaFoldDB" id="A0A7X6PNV4"/>
<dbReference type="Proteomes" id="UP000557899">
    <property type="component" value="Unassembled WGS sequence"/>
</dbReference>
<protein>
    <submittedName>
        <fullName evidence="9">AAA family ATPase</fullName>
    </submittedName>
</protein>
<dbReference type="SMART" id="SM00382">
    <property type="entry name" value="AAA"/>
    <property type="match status" value="1"/>
</dbReference>
<organism evidence="9 10">
    <name type="scientific">Corynebacterium humireducens</name>
    <dbReference type="NCBI Taxonomy" id="1223514"/>
    <lineage>
        <taxon>Bacteria</taxon>
        <taxon>Bacillati</taxon>
        <taxon>Actinomycetota</taxon>
        <taxon>Actinomycetes</taxon>
        <taxon>Mycobacteriales</taxon>
        <taxon>Corynebacteriaceae</taxon>
        <taxon>Corynebacterium</taxon>
    </lineage>
</organism>
<keyword evidence="7" id="KW-0472">Membrane</keyword>
<dbReference type="SUPFAM" id="SSF52540">
    <property type="entry name" value="P-loop containing nucleoside triphosphate hydrolases"/>
    <property type="match status" value="1"/>
</dbReference>
<dbReference type="InterPro" id="IPR051535">
    <property type="entry name" value="Siderophore_ABC-ATPase"/>
</dbReference>